<feature type="region of interest" description="Disordered" evidence="1">
    <location>
        <begin position="1"/>
        <end position="24"/>
    </location>
</feature>
<dbReference type="AlphaFoldDB" id="A0A8H7E959"/>
<dbReference type="EMBL" id="JAACFV010000009">
    <property type="protein sequence ID" value="KAF7512848.1"/>
    <property type="molecule type" value="Genomic_DNA"/>
</dbReference>
<gene>
    <name evidence="2" type="ORF">GJ744_011951</name>
</gene>
<protein>
    <submittedName>
        <fullName evidence="2">Uncharacterized protein</fullName>
    </submittedName>
</protein>
<accession>A0A8H7E959</accession>
<proteinExistence type="predicted"/>
<evidence type="ECO:0000313" key="3">
    <source>
        <dbReference type="Proteomes" id="UP000606974"/>
    </source>
</evidence>
<sequence length="75" mass="8890">MSAIKRQFRRSRRQQQNYEVFEPEETNNNHLVRLSEQQLYQNLNIDVFNDMGCNKSEEQAGSLLSLQFSRPISLN</sequence>
<comment type="caution">
    <text evidence="2">The sequence shown here is derived from an EMBL/GenBank/DDBJ whole genome shotgun (WGS) entry which is preliminary data.</text>
</comment>
<feature type="compositionally biased region" description="Basic residues" evidence="1">
    <location>
        <begin position="1"/>
        <end position="13"/>
    </location>
</feature>
<organism evidence="2 3">
    <name type="scientific">Endocarpon pusillum</name>
    <dbReference type="NCBI Taxonomy" id="364733"/>
    <lineage>
        <taxon>Eukaryota</taxon>
        <taxon>Fungi</taxon>
        <taxon>Dikarya</taxon>
        <taxon>Ascomycota</taxon>
        <taxon>Pezizomycotina</taxon>
        <taxon>Eurotiomycetes</taxon>
        <taxon>Chaetothyriomycetidae</taxon>
        <taxon>Verrucariales</taxon>
        <taxon>Verrucariaceae</taxon>
        <taxon>Endocarpon</taxon>
    </lineage>
</organism>
<evidence type="ECO:0000313" key="2">
    <source>
        <dbReference type="EMBL" id="KAF7512848.1"/>
    </source>
</evidence>
<keyword evidence="3" id="KW-1185">Reference proteome</keyword>
<name>A0A8H7E959_9EURO</name>
<evidence type="ECO:0000256" key="1">
    <source>
        <dbReference type="SAM" id="MobiDB-lite"/>
    </source>
</evidence>
<dbReference type="Proteomes" id="UP000606974">
    <property type="component" value="Unassembled WGS sequence"/>
</dbReference>
<reference evidence="2" key="1">
    <citation type="submission" date="2020-02" db="EMBL/GenBank/DDBJ databases">
        <authorList>
            <person name="Palmer J.M."/>
        </authorList>
    </citation>
    <scope>NUCLEOTIDE SEQUENCE</scope>
    <source>
        <strain evidence="2">EPUS1.4</strain>
        <tissue evidence="2">Thallus</tissue>
    </source>
</reference>